<name>A0A1V8MAW5_9GAMM</name>
<evidence type="ECO:0000259" key="5">
    <source>
        <dbReference type="PROSITE" id="PS50110"/>
    </source>
</evidence>
<dbReference type="PROSITE" id="PS50110">
    <property type="entry name" value="RESPONSE_REGULATORY"/>
    <property type="match status" value="1"/>
</dbReference>
<dbReference type="Proteomes" id="UP000191980">
    <property type="component" value="Unassembled WGS sequence"/>
</dbReference>
<keyword evidence="2" id="KW-0238">DNA-binding</keyword>
<dbReference type="OrthoDB" id="9796655at2"/>
<dbReference type="GO" id="GO:0003677">
    <property type="term" value="F:DNA binding"/>
    <property type="evidence" value="ECO:0007669"/>
    <property type="project" value="UniProtKB-KW"/>
</dbReference>
<gene>
    <name evidence="6" type="ORF">AU255_09775</name>
</gene>
<keyword evidence="7" id="KW-1185">Reference proteome</keyword>
<dbReference type="GO" id="GO:0000160">
    <property type="term" value="P:phosphorelay signal transduction system"/>
    <property type="evidence" value="ECO:0007669"/>
    <property type="project" value="InterPro"/>
</dbReference>
<evidence type="ECO:0000259" key="4">
    <source>
        <dbReference type="PROSITE" id="PS50043"/>
    </source>
</evidence>
<protein>
    <submittedName>
        <fullName evidence="6">LuxR family transcriptional regulator</fullName>
    </submittedName>
</protein>
<feature type="domain" description="HTH luxR-type" evidence="4">
    <location>
        <begin position="146"/>
        <end position="211"/>
    </location>
</feature>
<comment type="caution">
    <text evidence="6">The sequence shown here is derived from an EMBL/GenBank/DDBJ whole genome shotgun (WGS) entry which is preliminary data.</text>
</comment>
<dbReference type="InterPro" id="IPR039420">
    <property type="entry name" value="WalR-like"/>
</dbReference>
<dbReference type="InterPro" id="IPR000792">
    <property type="entry name" value="Tscrpt_reg_LuxR_C"/>
</dbReference>
<dbReference type="CDD" id="cd06170">
    <property type="entry name" value="LuxR_C_like"/>
    <property type="match status" value="1"/>
</dbReference>
<evidence type="ECO:0000313" key="6">
    <source>
        <dbReference type="EMBL" id="OQK18734.1"/>
    </source>
</evidence>
<dbReference type="PANTHER" id="PTHR43214">
    <property type="entry name" value="TWO-COMPONENT RESPONSE REGULATOR"/>
    <property type="match status" value="1"/>
</dbReference>
<dbReference type="Pfam" id="PF00072">
    <property type="entry name" value="Response_reg"/>
    <property type="match status" value="1"/>
</dbReference>
<dbReference type="AlphaFoldDB" id="A0A1V8MAW5"/>
<dbReference type="SMART" id="SM00448">
    <property type="entry name" value="REC"/>
    <property type="match status" value="1"/>
</dbReference>
<accession>A0A1V8MAW5</accession>
<dbReference type="InterPro" id="IPR011006">
    <property type="entry name" value="CheY-like_superfamily"/>
</dbReference>
<feature type="modified residue" description="4-aspartylphosphate" evidence="3">
    <location>
        <position position="59"/>
    </location>
</feature>
<dbReference type="PANTHER" id="PTHR43214:SF43">
    <property type="entry name" value="TWO-COMPONENT RESPONSE REGULATOR"/>
    <property type="match status" value="1"/>
</dbReference>
<evidence type="ECO:0000256" key="2">
    <source>
        <dbReference type="ARBA" id="ARBA00023125"/>
    </source>
</evidence>
<dbReference type="PROSITE" id="PS50043">
    <property type="entry name" value="HTH_LUXR_2"/>
    <property type="match status" value="1"/>
</dbReference>
<sequence length="234" mass="26432">MTSEPKITLLLVDDHAMIREGYRSLLKKQARLEVITEASDGAEAYQRFKDMHPDVVIMDLSLPKQGGIETITRIKQREPLAKILVFSMHQNPIFALQALNAGTLGYVTKNSAPEILLQAIYEVYAGRHYLSPDMAQALALEKSGYQHTALKSLSTREFEIFRMLAESRSKEEIARALNLSQKTVSNCHYLIKSKLNVSSDIELIYLAIRMKVINFSELSGSETELLEPTHKITH</sequence>
<dbReference type="RefSeq" id="WP_080523330.1">
    <property type="nucleotide sequence ID" value="NZ_LPUF01000001.1"/>
</dbReference>
<dbReference type="InterPro" id="IPR001789">
    <property type="entry name" value="Sig_transdc_resp-reg_receiver"/>
</dbReference>
<dbReference type="EMBL" id="LPUF01000001">
    <property type="protein sequence ID" value="OQK18734.1"/>
    <property type="molecule type" value="Genomic_DNA"/>
</dbReference>
<proteinExistence type="predicted"/>
<dbReference type="SMART" id="SM00421">
    <property type="entry name" value="HTH_LUXR"/>
    <property type="match status" value="1"/>
</dbReference>
<dbReference type="InterPro" id="IPR016032">
    <property type="entry name" value="Sig_transdc_resp-reg_C-effctor"/>
</dbReference>
<dbReference type="Gene3D" id="3.40.50.2300">
    <property type="match status" value="1"/>
</dbReference>
<dbReference type="SUPFAM" id="SSF52172">
    <property type="entry name" value="CheY-like"/>
    <property type="match status" value="1"/>
</dbReference>
<dbReference type="Pfam" id="PF00196">
    <property type="entry name" value="GerE"/>
    <property type="match status" value="1"/>
</dbReference>
<dbReference type="CDD" id="cd17535">
    <property type="entry name" value="REC_NarL-like"/>
    <property type="match status" value="1"/>
</dbReference>
<evidence type="ECO:0000313" key="7">
    <source>
        <dbReference type="Proteomes" id="UP000191980"/>
    </source>
</evidence>
<organism evidence="6 7">
    <name type="scientific">Methyloprofundus sedimenti</name>
    <dbReference type="NCBI Taxonomy" id="1420851"/>
    <lineage>
        <taxon>Bacteria</taxon>
        <taxon>Pseudomonadati</taxon>
        <taxon>Pseudomonadota</taxon>
        <taxon>Gammaproteobacteria</taxon>
        <taxon>Methylococcales</taxon>
        <taxon>Methylococcaceae</taxon>
        <taxon>Methyloprofundus</taxon>
    </lineage>
</organism>
<dbReference type="SUPFAM" id="SSF46894">
    <property type="entry name" value="C-terminal effector domain of the bipartite response regulators"/>
    <property type="match status" value="1"/>
</dbReference>
<feature type="domain" description="Response regulatory" evidence="5">
    <location>
        <begin position="8"/>
        <end position="124"/>
    </location>
</feature>
<evidence type="ECO:0000256" key="1">
    <source>
        <dbReference type="ARBA" id="ARBA00022553"/>
    </source>
</evidence>
<keyword evidence="1 3" id="KW-0597">Phosphoprotein</keyword>
<dbReference type="InterPro" id="IPR058245">
    <property type="entry name" value="NreC/VraR/RcsB-like_REC"/>
</dbReference>
<reference evidence="6 7" key="1">
    <citation type="submission" date="2015-12" db="EMBL/GenBank/DDBJ databases">
        <authorList>
            <person name="Shamseldin A."/>
            <person name="Moawad H."/>
            <person name="Abd El-Rahim W.M."/>
            <person name="Sadowsky M.J."/>
        </authorList>
    </citation>
    <scope>NUCLEOTIDE SEQUENCE [LARGE SCALE GENOMIC DNA]</scope>
    <source>
        <strain evidence="6 7">WF1</strain>
    </source>
</reference>
<dbReference type="STRING" id="1420851.AU255_09775"/>
<evidence type="ECO:0000256" key="3">
    <source>
        <dbReference type="PROSITE-ProRule" id="PRU00169"/>
    </source>
</evidence>
<dbReference type="GO" id="GO:0006355">
    <property type="term" value="P:regulation of DNA-templated transcription"/>
    <property type="evidence" value="ECO:0007669"/>
    <property type="project" value="InterPro"/>
</dbReference>